<gene>
    <name evidence="8" type="ORF">JEODO184_00585</name>
</gene>
<dbReference type="CDD" id="cd00063">
    <property type="entry name" value="FN3"/>
    <property type="match status" value="1"/>
</dbReference>
<evidence type="ECO:0000259" key="7">
    <source>
        <dbReference type="PROSITE" id="PS51995"/>
    </source>
</evidence>
<protein>
    <submittedName>
        <fullName evidence="8">Uncharacterized protein</fullName>
    </submittedName>
</protein>
<dbReference type="RefSeq" id="WP_208454277.1">
    <property type="nucleotide sequence ID" value="NZ_CAJEWD010000004.1"/>
</dbReference>
<dbReference type="GO" id="GO:0005576">
    <property type="term" value="C:extracellular region"/>
    <property type="evidence" value="ECO:0007669"/>
    <property type="project" value="UniProtKB-SubCell"/>
</dbReference>
<dbReference type="GO" id="GO:0008237">
    <property type="term" value="F:metallopeptidase activity"/>
    <property type="evidence" value="ECO:0007669"/>
    <property type="project" value="InterPro"/>
</dbReference>
<dbReference type="InterPro" id="IPR024079">
    <property type="entry name" value="MetalloPept_cat_dom_sf"/>
</dbReference>
<dbReference type="AlphaFoldDB" id="A0A6V7RAX7"/>
<feature type="chain" id="PRO_5028413947" evidence="5">
    <location>
        <begin position="25"/>
        <end position="451"/>
    </location>
</feature>
<feature type="domain" description="Fibronectin type-III" evidence="6">
    <location>
        <begin position="215"/>
        <end position="300"/>
    </location>
</feature>
<dbReference type="PROSITE" id="PS51995">
    <property type="entry name" value="ATLF"/>
    <property type="match status" value="1"/>
</dbReference>
<dbReference type="PROSITE" id="PS50853">
    <property type="entry name" value="FN3"/>
    <property type="match status" value="1"/>
</dbReference>
<feature type="domain" description="ATLF-like" evidence="7">
    <location>
        <begin position="29"/>
        <end position="216"/>
    </location>
</feature>
<sequence length="451" mass="50750">MKATKRIIILVLSMLFVITPQLNAEEQFNPYLLNMVDIRTSSDEANQEAWNMVSRLNQVDGRILYETNNHGARFILADTPITDQPEFEYLKGIVPKGHTNSWDTIPGAGGYESIARVGYSNPGQGHSAINLELHEYGHVVDSFTVGVKVSETEEFQAIHQAEVDSLFGDDSQREYYGIVDEYFGEAFAMYYLNEESRNKLQNRAPRTFEFFDSFAERIISVGEVTGNTATMHWDLSEGVSEYEVFRNGESVGTTTDSSYRFEGLDTDTTYDFKVVAKDADGEDVYTSYTRSALTGSVEDPPEVDITELESTIEEVETAYQDKEMGQTLTLALQNAKTYIDDVNNHAYTSGGNEISQSGVDSLNNSLNETYEAELAAEAEVKAEQERKEQEEKEQAEKEAEKQAALEKEEQEKREQEAAQEELKSTITKVLVTLIAIVVVILGVIFYRKKKQ</sequence>
<dbReference type="Gene3D" id="2.60.40.10">
    <property type="entry name" value="Immunoglobulins"/>
    <property type="match status" value="1"/>
</dbReference>
<keyword evidence="5" id="KW-0732">Signal</keyword>
<evidence type="ECO:0000313" key="8">
    <source>
        <dbReference type="EMBL" id="CAD2073912.1"/>
    </source>
</evidence>
<feature type="signal peptide" evidence="5">
    <location>
        <begin position="1"/>
        <end position="24"/>
    </location>
</feature>
<dbReference type="EMBL" id="CAJEWD010000004">
    <property type="protein sequence ID" value="CAD2073912.1"/>
    <property type="molecule type" value="Genomic_DNA"/>
</dbReference>
<proteinExistence type="predicted"/>
<feature type="region of interest" description="Disordered" evidence="3">
    <location>
        <begin position="379"/>
        <end position="419"/>
    </location>
</feature>
<evidence type="ECO:0000256" key="5">
    <source>
        <dbReference type="SAM" id="SignalP"/>
    </source>
</evidence>
<dbReference type="SUPFAM" id="SSF55486">
    <property type="entry name" value="Metalloproteases ('zincins'), catalytic domain"/>
    <property type="match status" value="1"/>
</dbReference>
<dbReference type="SUPFAM" id="SSF49265">
    <property type="entry name" value="Fibronectin type III"/>
    <property type="match status" value="1"/>
</dbReference>
<dbReference type="Proteomes" id="UP000589351">
    <property type="component" value="Unassembled WGS sequence"/>
</dbReference>
<evidence type="ECO:0000256" key="1">
    <source>
        <dbReference type="ARBA" id="ARBA00004613"/>
    </source>
</evidence>
<dbReference type="InterPro" id="IPR003961">
    <property type="entry name" value="FN3_dom"/>
</dbReference>
<organism evidence="8 9">
    <name type="scientific">Jeotgalicoccus meleagridis</name>
    <dbReference type="NCBI Taxonomy" id="2759181"/>
    <lineage>
        <taxon>Bacteria</taxon>
        <taxon>Bacillati</taxon>
        <taxon>Bacillota</taxon>
        <taxon>Bacilli</taxon>
        <taxon>Bacillales</taxon>
        <taxon>Staphylococcaceae</taxon>
        <taxon>Jeotgalicoccus</taxon>
    </lineage>
</organism>
<evidence type="ECO:0000259" key="6">
    <source>
        <dbReference type="PROSITE" id="PS50853"/>
    </source>
</evidence>
<keyword evidence="4" id="KW-0812">Transmembrane</keyword>
<keyword evidence="4" id="KW-1133">Transmembrane helix</keyword>
<comment type="subcellular location">
    <subcellularLocation>
        <location evidence="1">Secreted</location>
    </subcellularLocation>
</comment>
<evidence type="ECO:0000256" key="3">
    <source>
        <dbReference type="SAM" id="MobiDB-lite"/>
    </source>
</evidence>
<keyword evidence="9" id="KW-1185">Reference proteome</keyword>
<dbReference type="Gene3D" id="3.40.390.10">
    <property type="entry name" value="Collagenase (Catalytic Domain)"/>
    <property type="match status" value="1"/>
</dbReference>
<dbReference type="InterPro" id="IPR014781">
    <property type="entry name" value="Anthrax_toxin_lethal/edema_N/C"/>
</dbReference>
<dbReference type="InterPro" id="IPR036116">
    <property type="entry name" value="FN3_sf"/>
</dbReference>
<evidence type="ECO:0000313" key="9">
    <source>
        <dbReference type="Proteomes" id="UP000589351"/>
    </source>
</evidence>
<accession>A0A6V7RAX7</accession>
<comment type="caution">
    <text evidence="8">The sequence shown here is derived from an EMBL/GenBank/DDBJ whole genome shotgun (WGS) entry which is preliminary data.</text>
</comment>
<dbReference type="InterPro" id="IPR047568">
    <property type="entry name" value="ATLF-like_dom"/>
</dbReference>
<reference evidence="8 9" key="1">
    <citation type="submission" date="2020-07" db="EMBL/GenBank/DDBJ databases">
        <authorList>
            <person name="Criscuolo A."/>
        </authorList>
    </citation>
    <scope>NUCLEOTIDE SEQUENCE [LARGE SCALE GENOMIC DNA]</scope>
    <source>
        <strain evidence="8">CIP111649</strain>
    </source>
</reference>
<dbReference type="InterPro" id="IPR013783">
    <property type="entry name" value="Ig-like_fold"/>
</dbReference>
<dbReference type="Pfam" id="PF07737">
    <property type="entry name" value="ATLF"/>
    <property type="match status" value="1"/>
</dbReference>
<feature type="transmembrane region" description="Helical" evidence="4">
    <location>
        <begin position="429"/>
        <end position="446"/>
    </location>
</feature>
<keyword evidence="4" id="KW-0472">Membrane</keyword>
<name>A0A6V7RAX7_9STAP</name>
<dbReference type="SMART" id="SM00060">
    <property type="entry name" value="FN3"/>
    <property type="match status" value="1"/>
</dbReference>
<evidence type="ECO:0000256" key="2">
    <source>
        <dbReference type="ARBA" id="ARBA00022525"/>
    </source>
</evidence>
<keyword evidence="2" id="KW-0964">Secreted</keyword>
<evidence type="ECO:0000256" key="4">
    <source>
        <dbReference type="SAM" id="Phobius"/>
    </source>
</evidence>